<evidence type="ECO:0000313" key="2">
    <source>
        <dbReference type="EMBL" id="CAI9086417.1"/>
    </source>
</evidence>
<sequence>MAPRSFAPLLGPKIPVMNGQVPFSGERDAQGAPFDPSLLSQALFSVCANTKRKDQRPWGNLVKPDKTRQRMIPNEEPAAKPQEARASCGTLALATQQRVSVFSFLSPAWTASRKASRECGEWDRIATEGYANPNGLQNWMWKRVRKDACETVEKRLFASSTAIGPKIRRMEGWTEAENLIKPLGELWCLHVPDLRGEWMAIYLPHVF</sequence>
<evidence type="ECO:0000256" key="1">
    <source>
        <dbReference type="SAM" id="MobiDB-lite"/>
    </source>
</evidence>
<accession>A0ABM9IFD1</accession>
<feature type="region of interest" description="Disordered" evidence="1">
    <location>
        <begin position="55"/>
        <end position="82"/>
    </location>
</feature>
<gene>
    <name evidence="2" type="ORF">MFUM_2102</name>
</gene>
<protein>
    <submittedName>
        <fullName evidence="2">Uncharacterized protein</fullName>
    </submittedName>
</protein>
<evidence type="ECO:0000313" key="3">
    <source>
        <dbReference type="Proteomes" id="UP001161497"/>
    </source>
</evidence>
<reference evidence="2" key="1">
    <citation type="submission" date="2023-03" db="EMBL/GenBank/DDBJ databases">
        <authorList>
            <person name="Cremers G."/>
            <person name="Picone N."/>
        </authorList>
    </citation>
    <scope>NUCLEOTIDE SEQUENCE</scope>
    <source>
        <strain evidence="2">Sample_alias</strain>
    </source>
</reference>
<keyword evidence="3" id="KW-1185">Reference proteome</keyword>
<dbReference type="Proteomes" id="UP001161497">
    <property type="component" value="Chromosome"/>
</dbReference>
<organism evidence="2 3">
    <name type="scientific">Candidatus Methylacidiphilum fumarolicum</name>
    <dbReference type="NCBI Taxonomy" id="591154"/>
    <lineage>
        <taxon>Bacteria</taxon>
        <taxon>Pseudomonadati</taxon>
        <taxon>Verrucomicrobiota</taxon>
        <taxon>Methylacidiphilae</taxon>
        <taxon>Methylacidiphilales</taxon>
        <taxon>Methylacidiphilaceae</taxon>
        <taxon>Methylacidiphilum (ex Ratnadevi et al. 2023)</taxon>
    </lineage>
</organism>
<proteinExistence type="predicted"/>
<dbReference type="EMBL" id="OX458932">
    <property type="protein sequence ID" value="CAI9086417.1"/>
    <property type="molecule type" value="Genomic_DNA"/>
</dbReference>
<name>A0ABM9IFD1_9BACT</name>